<feature type="transmembrane region" description="Helical" evidence="6">
    <location>
        <begin position="300"/>
        <end position="318"/>
    </location>
</feature>
<evidence type="ECO:0000313" key="7">
    <source>
        <dbReference type="EMBL" id="ORZ24439.1"/>
    </source>
</evidence>
<feature type="transmembrane region" description="Helical" evidence="6">
    <location>
        <begin position="184"/>
        <end position="205"/>
    </location>
</feature>
<evidence type="ECO:0000256" key="2">
    <source>
        <dbReference type="ARBA" id="ARBA00022448"/>
    </source>
</evidence>
<organism evidence="7 8">
    <name type="scientific">Absidia repens</name>
    <dbReference type="NCBI Taxonomy" id="90262"/>
    <lineage>
        <taxon>Eukaryota</taxon>
        <taxon>Fungi</taxon>
        <taxon>Fungi incertae sedis</taxon>
        <taxon>Mucoromycota</taxon>
        <taxon>Mucoromycotina</taxon>
        <taxon>Mucoromycetes</taxon>
        <taxon>Mucorales</taxon>
        <taxon>Cunninghamellaceae</taxon>
        <taxon>Absidia</taxon>
    </lineage>
</organism>
<sequence>MSVALSLGSLLKIVFDYGLSKTELLGITLCIMVIHLVLNCRYLNVLSWLNQLNVFWSCAGLFLVVLLLSFVTKQHQDPLWVFTHFENQTGFENPYYVFVLGMVGATYALFGAEGSAALTEETENASIAAPIAIVTSIITAWVFGCIYLLVLLFSIQDMDAVLTTAYNLPVTQVFMDALGTPLTIGFLLLMILCQFCSGSAIFTICSRQVYNLARNGRLPYSPQLQKLNSHDVPGMAIFATFLVACCVILPYPLSDHIFMIIVSAATISACTSYSITLGCKLFIGTGDKKGRFHLGRFSKPVNIIGFIWALCAVVAFALPSKWPITVSNANYAGLALCVVVCLSCWMVSRTCH</sequence>
<keyword evidence="4 6" id="KW-1133">Transmembrane helix</keyword>
<evidence type="ECO:0000313" key="8">
    <source>
        <dbReference type="Proteomes" id="UP000193560"/>
    </source>
</evidence>
<feature type="transmembrane region" description="Helical" evidence="6">
    <location>
        <begin position="330"/>
        <end position="348"/>
    </location>
</feature>
<evidence type="ECO:0000256" key="3">
    <source>
        <dbReference type="ARBA" id="ARBA00022692"/>
    </source>
</evidence>
<accession>A0A1X2IYK9</accession>
<feature type="transmembrane region" description="Helical" evidence="6">
    <location>
        <begin position="257"/>
        <end position="279"/>
    </location>
</feature>
<dbReference type="PANTHER" id="PTHR45649:SF26">
    <property type="entry name" value="OS04G0435100 PROTEIN"/>
    <property type="match status" value="1"/>
</dbReference>
<dbReference type="InterPro" id="IPR002293">
    <property type="entry name" value="AA/rel_permease1"/>
</dbReference>
<feature type="transmembrane region" description="Helical" evidence="6">
    <location>
        <begin position="232"/>
        <end position="251"/>
    </location>
</feature>
<keyword evidence="5 6" id="KW-0472">Membrane</keyword>
<evidence type="ECO:0000256" key="1">
    <source>
        <dbReference type="ARBA" id="ARBA00004141"/>
    </source>
</evidence>
<proteinExistence type="predicted"/>
<dbReference type="Proteomes" id="UP000193560">
    <property type="component" value="Unassembled WGS sequence"/>
</dbReference>
<comment type="caution">
    <text evidence="7">The sequence shown here is derived from an EMBL/GenBank/DDBJ whole genome shotgun (WGS) entry which is preliminary data.</text>
</comment>
<name>A0A1X2IYK9_9FUNG</name>
<dbReference type="Pfam" id="PF13520">
    <property type="entry name" value="AA_permease_2"/>
    <property type="match status" value="1"/>
</dbReference>
<feature type="transmembrane region" description="Helical" evidence="6">
    <location>
        <begin position="24"/>
        <end position="42"/>
    </location>
</feature>
<dbReference type="PIRSF" id="PIRSF006060">
    <property type="entry name" value="AA_transporter"/>
    <property type="match status" value="1"/>
</dbReference>
<comment type="subcellular location">
    <subcellularLocation>
        <location evidence="1">Membrane</location>
        <topology evidence="1">Multi-pass membrane protein</topology>
    </subcellularLocation>
</comment>
<dbReference type="OrthoDB" id="10054429at2759"/>
<protein>
    <submittedName>
        <fullName evidence="7">Amino acid/polyamine transporter I</fullName>
    </submittedName>
</protein>
<feature type="transmembrane region" description="Helical" evidence="6">
    <location>
        <begin position="131"/>
        <end position="155"/>
    </location>
</feature>
<evidence type="ECO:0000256" key="6">
    <source>
        <dbReference type="SAM" id="Phobius"/>
    </source>
</evidence>
<dbReference type="GO" id="GO:0022857">
    <property type="term" value="F:transmembrane transporter activity"/>
    <property type="evidence" value="ECO:0007669"/>
    <property type="project" value="InterPro"/>
</dbReference>
<evidence type="ECO:0000256" key="4">
    <source>
        <dbReference type="ARBA" id="ARBA00022989"/>
    </source>
</evidence>
<keyword evidence="3 6" id="KW-0812">Transmembrane</keyword>
<dbReference type="PANTHER" id="PTHR45649">
    <property type="entry name" value="AMINO-ACID PERMEASE BAT1"/>
    <property type="match status" value="1"/>
</dbReference>
<keyword evidence="2" id="KW-0813">Transport</keyword>
<dbReference type="AlphaFoldDB" id="A0A1X2IYK9"/>
<keyword evidence="8" id="KW-1185">Reference proteome</keyword>
<dbReference type="Gene3D" id="1.20.1740.10">
    <property type="entry name" value="Amino acid/polyamine transporter I"/>
    <property type="match status" value="1"/>
</dbReference>
<dbReference type="STRING" id="90262.A0A1X2IYK9"/>
<gene>
    <name evidence="7" type="ORF">BCR42DRAFT_365807</name>
</gene>
<evidence type="ECO:0000256" key="5">
    <source>
        <dbReference type="ARBA" id="ARBA00023136"/>
    </source>
</evidence>
<dbReference type="GO" id="GO:0016020">
    <property type="term" value="C:membrane"/>
    <property type="evidence" value="ECO:0007669"/>
    <property type="project" value="UniProtKB-SubCell"/>
</dbReference>
<feature type="transmembrane region" description="Helical" evidence="6">
    <location>
        <begin position="93"/>
        <end position="110"/>
    </location>
</feature>
<reference evidence="7 8" key="1">
    <citation type="submission" date="2016-07" db="EMBL/GenBank/DDBJ databases">
        <title>Pervasive Adenine N6-methylation of Active Genes in Fungi.</title>
        <authorList>
            <consortium name="DOE Joint Genome Institute"/>
            <person name="Mondo S.J."/>
            <person name="Dannebaum R.O."/>
            <person name="Kuo R.C."/>
            <person name="Labutti K."/>
            <person name="Haridas S."/>
            <person name="Kuo A."/>
            <person name="Salamov A."/>
            <person name="Ahrendt S.R."/>
            <person name="Lipzen A."/>
            <person name="Sullivan W."/>
            <person name="Andreopoulos W.B."/>
            <person name="Clum A."/>
            <person name="Lindquist E."/>
            <person name="Daum C."/>
            <person name="Ramamoorthy G.K."/>
            <person name="Gryganskyi A."/>
            <person name="Culley D."/>
            <person name="Magnuson J.K."/>
            <person name="James T.Y."/>
            <person name="O'Malley M.A."/>
            <person name="Stajich J.E."/>
            <person name="Spatafora J.W."/>
            <person name="Visel A."/>
            <person name="Grigoriev I.V."/>
        </authorList>
    </citation>
    <scope>NUCLEOTIDE SEQUENCE [LARGE SCALE GENOMIC DNA]</scope>
    <source>
        <strain evidence="7 8">NRRL 1336</strain>
    </source>
</reference>
<dbReference type="EMBL" id="MCGE01000002">
    <property type="protein sequence ID" value="ORZ24439.1"/>
    <property type="molecule type" value="Genomic_DNA"/>
</dbReference>
<feature type="transmembrane region" description="Helical" evidence="6">
    <location>
        <begin position="54"/>
        <end position="73"/>
    </location>
</feature>